<evidence type="ECO:0000313" key="5">
    <source>
        <dbReference type="Proteomes" id="UP000634522"/>
    </source>
</evidence>
<dbReference type="Gene3D" id="3.40.50.1980">
    <property type="entry name" value="Nitrogenase molybdenum iron protein domain"/>
    <property type="match status" value="2"/>
</dbReference>
<dbReference type="Proteomes" id="UP000634522">
    <property type="component" value="Unassembled WGS sequence"/>
</dbReference>
<reference evidence="4 5" key="1">
    <citation type="submission" date="2019-12" db="EMBL/GenBank/DDBJ databases">
        <title>Comparative genomics gives insights into the taxonomy of the Azoarcus-Aromatoleum group and reveals separate origins of nif in the plant-associated Azoarcus and non-plant-associated Aromatoleum sub-groups.</title>
        <authorList>
            <person name="Lafos M."/>
            <person name="Maluk M."/>
            <person name="Batista M."/>
            <person name="Junghare M."/>
            <person name="Carmona M."/>
            <person name="Faoro H."/>
            <person name="Cruz L.M."/>
            <person name="Battistoni F."/>
            <person name="De Souza E."/>
            <person name="Pedrosa F."/>
            <person name="Chen W.-M."/>
            <person name="Poole P.S."/>
            <person name="Dixon R.A."/>
            <person name="James E.K."/>
        </authorList>
    </citation>
    <scope>NUCLEOTIDE SEQUENCE [LARGE SCALE GENOMIC DNA]</scope>
    <source>
        <strain evidence="4 5">T</strain>
    </source>
</reference>
<dbReference type="NCBIfam" id="NF038402">
    <property type="entry name" value="TroA_like"/>
    <property type="match status" value="1"/>
</dbReference>
<dbReference type="InterPro" id="IPR002491">
    <property type="entry name" value="ABC_transptr_periplasmic_BD"/>
</dbReference>
<evidence type="ECO:0000313" key="4">
    <source>
        <dbReference type="EMBL" id="NMG01238.1"/>
    </source>
</evidence>
<evidence type="ECO:0000259" key="3">
    <source>
        <dbReference type="PROSITE" id="PS50983"/>
    </source>
</evidence>
<gene>
    <name evidence="4" type="ORF">GPA27_28140</name>
</gene>
<dbReference type="CDD" id="cd01144">
    <property type="entry name" value="BtuF"/>
    <property type="match status" value="1"/>
</dbReference>
<sequence>MTQRPSLCRRLRPVRAAAILASAVLAAASAQAEIALRDDTGRELKLARPAERIVSLAPHVTELLFAAGAGERVVGAVAYSDYPESARKLPRVGGYSNVDMEAVAALKPDLVIAWKSGNRDAHLDKLAALGIPVFMNEPRNLDDVARSLETIARLAGTDVAGRAAADAFRTRKGALAGRFGQRPRVRMFYQIWDKPLMTINDEHLISDVIRLCGGENVFGKLTQLAPTIGVESVLAADPEVVVASGMGEARPEWLDNWKRWPKLAATARENLYFVPPELIQRHTPRILDGATTLCEQLEKARGKRPAGK</sequence>
<dbReference type="EMBL" id="WTVS01000176">
    <property type="protein sequence ID" value="NMG01238.1"/>
    <property type="molecule type" value="Genomic_DNA"/>
</dbReference>
<dbReference type="PANTHER" id="PTHR30535:SF34">
    <property type="entry name" value="MOLYBDATE-BINDING PROTEIN MOLA"/>
    <property type="match status" value="1"/>
</dbReference>
<dbReference type="PANTHER" id="PTHR30535">
    <property type="entry name" value="VITAMIN B12-BINDING PROTEIN"/>
    <property type="match status" value="1"/>
</dbReference>
<keyword evidence="5" id="KW-1185">Reference proteome</keyword>
<organism evidence="4 5">
    <name type="scientific">Aromatoleum toluolicum</name>
    <dbReference type="NCBI Taxonomy" id="90060"/>
    <lineage>
        <taxon>Bacteria</taxon>
        <taxon>Pseudomonadati</taxon>
        <taxon>Pseudomonadota</taxon>
        <taxon>Betaproteobacteria</taxon>
        <taxon>Rhodocyclales</taxon>
        <taxon>Rhodocyclaceae</taxon>
        <taxon>Aromatoleum</taxon>
    </lineage>
</organism>
<accession>A0ABX1NPC5</accession>
<keyword evidence="1 2" id="KW-0732">Signal</keyword>
<dbReference type="InterPro" id="IPR050902">
    <property type="entry name" value="ABC_Transporter_SBP"/>
</dbReference>
<comment type="caution">
    <text evidence="4">The sequence shown here is derived from an EMBL/GenBank/DDBJ whole genome shotgun (WGS) entry which is preliminary data.</text>
</comment>
<dbReference type="SUPFAM" id="SSF53807">
    <property type="entry name" value="Helical backbone' metal receptor"/>
    <property type="match status" value="1"/>
</dbReference>
<dbReference type="Pfam" id="PF01497">
    <property type="entry name" value="Peripla_BP_2"/>
    <property type="match status" value="1"/>
</dbReference>
<proteinExistence type="predicted"/>
<name>A0ABX1NPC5_9RHOO</name>
<feature type="signal peptide" evidence="2">
    <location>
        <begin position="1"/>
        <end position="32"/>
    </location>
</feature>
<feature type="chain" id="PRO_5045500405" evidence="2">
    <location>
        <begin position="33"/>
        <end position="308"/>
    </location>
</feature>
<dbReference type="PROSITE" id="PS50983">
    <property type="entry name" value="FE_B12_PBP"/>
    <property type="match status" value="1"/>
</dbReference>
<feature type="domain" description="Fe/B12 periplasmic-binding" evidence="3">
    <location>
        <begin position="52"/>
        <end position="301"/>
    </location>
</feature>
<protein>
    <submittedName>
        <fullName evidence="4">ABC transporter substrate-binding protein</fullName>
    </submittedName>
</protein>
<evidence type="ECO:0000256" key="1">
    <source>
        <dbReference type="ARBA" id="ARBA00022729"/>
    </source>
</evidence>
<dbReference type="RefSeq" id="WP_169143723.1">
    <property type="nucleotide sequence ID" value="NZ_WTVS01000176.1"/>
</dbReference>
<evidence type="ECO:0000256" key="2">
    <source>
        <dbReference type="SAM" id="SignalP"/>
    </source>
</evidence>
<dbReference type="InterPro" id="IPR054828">
    <property type="entry name" value="Vit_B12_bind_prot"/>
</dbReference>